<proteinExistence type="inferred from homology"/>
<comment type="similarity">
    <text evidence="1">Belongs to the glycosyltransferase 2 family.</text>
</comment>
<gene>
    <name evidence="5" type="ORF">G6731_08565</name>
</gene>
<evidence type="ECO:0000256" key="3">
    <source>
        <dbReference type="ARBA" id="ARBA00022679"/>
    </source>
</evidence>
<accession>A0A9Q2WJ84</accession>
<dbReference type="InterPro" id="IPR001173">
    <property type="entry name" value="Glyco_trans_2-like"/>
</dbReference>
<organism evidence="5 6">
    <name type="scientific">Polynucleobacter paneuropaeus</name>
    <dbReference type="NCBI Taxonomy" id="2527775"/>
    <lineage>
        <taxon>Bacteria</taxon>
        <taxon>Pseudomonadati</taxon>
        <taxon>Pseudomonadota</taxon>
        <taxon>Betaproteobacteria</taxon>
        <taxon>Burkholderiales</taxon>
        <taxon>Burkholderiaceae</taxon>
        <taxon>Polynucleobacter</taxon>
    </lineage>
</organism>
<name>A0A9Q2WJ84_9BURK</name>
<evidence type="ECO:0000256" key="2">
    <source>
        <dbReference type="ARBA" id="ARBA00022676"/>
    </source>
</evidence>
<evidence type="ECO:0000313" key="5">
    <source>
        <dbReference type="EMBL" id="MBT8552004.1"/>
    </source>
</evidence>
<evidence type="ECO:0000259" key="4">
    <source>
        <dbReference type="Pfam" id="PF00535"/>
    </source>
</evidence>
<dbReference type="AlphaFoldDB" id="A0A9Q2WJ84"/>
<protein>
    <submittedName>
        <fullName evidence="5">Glycosyltransferase</fullName>
    </submittedName>
</protein>
<dbReference type="Proteomes" id="UP000783102">
    <property type="component" value="Unassembled WGS sequence"/>
</dbReference>
<keyword evidence="3" id="KW-0808">Transferase</keyword>
<dbReference type="PANTHER" id="PTHR43685">
    <property type="entry name" value="GLYCOSYLTRANSFERASE"/>
    <property type="match status" value="1"/>
</dbReference>
<comment type="caution">
    <text evidence="5">The sequence shown here is derived from an EMBL/GenBank/DDBJ whole genome shotgun (WGS) entry which is preliminary data.</text>
</comment>
<sequence length="293" mass="33422">MESAVKRPRVSVILPVFNGRNTLLAAVQSIVDQSFLDWELIVLDDGSTDGCVNDLVDLKDSRIRVQSDGLRKGLATRLNEGIDLSSGFYIARMDADDLCFPGRLEKQVSYLDAHPEIDLLACKVMGFLVADDQVSVSLLPYCQTHAELIASPWRGIYMPHPSWIGKSEWFRTYRYGLPEVIRAEDQELLLRAMPKSTYYCMPDILLAYRLGPFNLSKSLLARRELYKAQLDIFLKRGQLSFIFKSSWVTMQKIIYDFSRAILPTAFFLRRGLGDPIAKMSLSEFHMLMKKYGD</sequence>
<keyword evidence="2" id="KW-0328">Glycosyltransferase</keyword>
<feature type="domain" description="Glycosyltransferase 2-like" evidence="4">
    <location>
        <begin position="11"/>
        <end position="118"/>
    </location>
</feature>
<evidence type="ECO:0000256" key="1">
    <source>
        <dbReference type="ARBA" id="ARBA00006739"/>
    </source>
</evidence>
<dbReference type="GO" id="GO:0016757">
    <property type="term" value="F:glycosyltransferase activity"/>
    <property type="evidence" value="ECO:0007669"/>
    <property type="project" value="UniProtKB-KW"/>
</dbReference>
<dbReference type="EMBL" id="JAANEY010000001">
    <property type="protein sequence ID" value="MBT8552004.1"/>
    <property type="molecule type" value="Genomic_DNA"/>
</dbReference>
<evidence type="ECO:0000313" key="6">
    <source>
        <dbReference type="Proteomes" id="UP000783102"/>
    </source>
</evidence>
<dbReference type="InterPro" id="IPR029044">
    <property type="entry name" value="Nucleotide-diphossugar_trans"/>
</dbReference>
<dbReference type="PANTHER" id="PTHR43685:SF5">
    <property type="entry name" value="GLYCOSYLTRANSFERASE EPSE-RELATED"/>
    <property type="match status" value="1"/>
</dbReference>
<dbReference type="InterPro" id="IPR050834">
    <property type="entry name" value="Glycosyltransf_2"/>
</dbReference>
<dbReference type="Gene3D" id="3.90.550.10">
    <property type="entry name" value="Spore Coat Polysaccharide Biosynthesis Protein SpsA, Chain A"/>
    <property type="match status" value="1"/>
</dbReference>
<dbReference type="SUPFAM" id="SSF53448">
    <property type="entry name" value="Nucleotide-diphospho-sugar transferases"/>
    <property type="match status" value="1"/>
</dbReference>
<dbReference type="Pfam" id="PF00535">
    <property type="entry name" value="Glycos_transf_2"/>
    <property type="match status" value="1"/>
</dbReference>
<reference evidence="5" key="1">
    <citation type="journal article" date="2021" name="Genome Biol. Evol.">
        <title>Continental-Scale Gene Flow Prevents Allopatric Divergence of Pelagic Freshwater Bacteria.</title>
        <authorList>
            <person name="Hoetzinger M."/>
            <person name="Pitt A."/>
            <person name="Huemer A."/>
            <person name="Hahn M.W."/>
        </authorList>
    </citation>
    <scope>NUCLEOTIDE SEQUENCE</scope>
    <source>
        <strain evidence="5">SM1-W8</strain>
    </source>
</reference>